<name>A0A6A4HDB5_9AGAR</name>
<reference evidence="1" key="1">
    <citation type="journal article" date="2019" name="Environ. Microbiol.">
        <title>Fungal ecological strategies reflected in gene transcription - a case study of two litter decomposers.</title>
        <authorList>
            <person name="Barbi F."/>
            <person name="Kohler A."/>
            <person name="Barry K."/>
            <person name="Baskaran P."/>
            <person name="Daum C."/>
            <person name="Fauchery L."/>
            <person name="Ihrmark K."/>
            <person name="Kuo A."/>
            <person name="LaButti K."/>
            <person name="Lipzen A."/>
            <person name="Morin E."/>
            <person name="Grigoriev I.V."/>
            <person name="Henrissat B."/>
            <person name="Lindahl B."/>
            <person name="Martin F."/>
        </authorList>
    </citation>
    <scope>NUCLEOTIDE SEQUENCE</scope>
    <source>
        <strain evidence="1">JB14</strain>
    </source>
</reference>
<sequence length="113" mass="12719">DNKSKAGDGGNFPMAVYNAAAAECNKILTQGALKTGLSCKNKFSKYLRPTFNICYIIHKYSGIGGFDTLTGAHITPETELLWEDIVKSNPKCEPYKYKGWSFWDKMLEIMARR</sequence>
<dbReference type="EMBL" id="ML769535">
    <property type="protein sequence ID" value="KAE9395227.1"/>
    <property type="molecule type" value="Genomic_DNA"/>
</dbReference>
<dbReference type="Proteomes" id="UP000799118">
    <property type="component" value="Unassembled WGS sequence"/>
</dbReference>
<gene>
    <name evidence="1" type="ORF">BT96DRAFT_746447</name>
</gene>
<dbReference type="OrthoDB" id="2930561at2759"/>
<dbReference type="AlphaFoldDB" id="A0A6A4HDB5"/>
<protein>
    <submittedName>
        <fullName evidence="1">Uncharacterized protein</fullName>
    </submittedName>
</protein>
<accession>A0A6A4HDB5</accession>
<proteinExistence type="predicted"/>
<keyword evidence="2" id="KW-1185">Reference proteome</keyword>
<evidence type="ECO:0000313" key="2">
    <source>
        <dbReference type="Proteomes" id="UP000799118"/>
    </source>
</evidence>
<evidence type="ECO:0000313" key="1">
    <source>
        <dbReference type="EMBL" id="KAE9395227.1"/>
    </source>
</evidence>
<feature type="non-terminal residue" evidence="1">
    <location>
        <position position="1"/>
    </location>
</feature>
<organism evidence="1 2">
    <name type="scientific">Gymnopus androsaceus JB14</name>
    <dbReference type="NCBI Taxonomy" id="1447944"/>
    <lineage>
        <taxon>Eukaryota</taxon>
        <taxon>Fungi</taxon>
        <taxon>Dikarya</taxon>
        <taxon>Basidiomycota</taxon>
        <taxon>Agaricomycotina</taxon>
        <taxon>Agaricomycetes</taxon>
        <taxon>Agaricomycetidae</taxon>
        <taxon>Agaricales</taxon>
        <taxon>Marasmiineae</taxon>
        <taxon>Omphalotaceae</taxon>
        <taxon>Gymnopus</taxon>
    </lineage>
</organism>
<feature type="non-terminal residue" evidence="1">
    <location>
        <position position="113"/>
    </location>
</feature>